<accession>A0A2N7AUJ1</accession>
<feature type="transmembrane region" description="Helical" evidence="1">
    <location>
        <begin position="33"/>
        <end position="52"/>
    </location>
</feature>
<dbReference type="EMBL" id="NIPR01000014">
    <property type="protein sequence ID" value="PMD71130.1"/>
    <property type="molecule type" value="Genomic_DNA"/>
</dbReference>
<dbReference type="RefSeq" id="WP_102196017.1">
    <property type="nucleotide sequence ID" value="NZ_NIPR01000014.1"/>
</dbReference>
<keyword evidence="1" id="KW-0472">Membrane</keyword>
<dbReference type="AlphaFoldDB" id="A0A2N7AUJ1"/>
<reference evidence="2 3" key="1">
    <citation type="submission" date="2017-05" db="EMBL/GenBank/DDBJ databases">
        <title>Lactobacillus nurukis nov., sp. nov., isolated from nuruk.</title>
        <authorList>
            <person name="Kim S.-J."/>
        </authorList>
    </citation>
    <scope>NUCLEOTIDE SEQUENCE [LARGE SCALE GENOMIC DNA]</scope>
    <source>
        <strain evidence="2 3">SYF10-1a</strain>
    </source>
</reference>
<keyword evidence="3" id="KW-1185">Reference proteome</keyword>
<organism evidence="2 3">
    <name type="scientific">Companilactobacillus nuruki</name>
    <dbReference type="NCBI Taxonomy" id="1993540"/>
    <lineage>
        <taxon>Bacteria</taxon>
        <taxon>Bacillati</taxon>
        <taxon>Bacillota</taxon>
        <taxon>Bacilli</taxon>
        <taxon>Lactobacillales</taxon>
        <taxon>Lactobacillaceae</taxon>
        <taxon>Companilactobacillus</taxon>
    </lineage>
</organism>
<proteinExistence type="predicted"/>
<evidence type="ECO:0000313" key="3">
    <source>
        <dbReference type="Proteomes" id="UP000235649"/>
    </source>
</evidence>
<protein>
    <submittedName>
        <fullName evidence="2">Uncharacterized protein</fullName>
    </submittedName>
</protein>
<gene>
    <name evidence="2" type="ORF">CBP76_05865</name>
</gene>
<evidence type="ECO:0000313" key="2">
    <source>
        <dbReference type="EMBL" id="PMD71130.1"/>
    </source>
</evidence>
<sequence length="59" mass="6653">MNLLMKIDRWLGILLLVVAVLGFFFHWFSRSNIISALIAGAVLLLISATADIDRPNKRK</sequence>
<comment type="caution">
    <text evidence="2">The sequence shown here is derived from an EMBL/GenBank/DDBJ whole genome shotgun (WGS) entry which is preliminary data.</text>
</comment>
<dbReference type="Proteomes" id="UP000235649">
    <property type="component" value="Unassembled WGS sequence"/>
</dbReference>
<name>A0A2N7AUJ1_9LACO</name>
<keyword evidence="1" id="KW-0812">Transmembrane</keyword>
<evidence type="ECO:0000256" key="1">
    <source>
        <dbReference type="SAM" id="Phobius"/>
    </source>
</evidence>
<feature type="transmembrane region" description="Helical" evidence="1">
    <location>
        <begin position="7"/>
        <end position="27"/>
    </location>
</feature>
<keyword evidence="1" id="KW-1133">Transmembrane helix</keyword>